<gene>
    <name evidence="2" type="ORF">VNI00_008987</name>
</gene>
<feature type="compositionally biased region" description="Polar residues" evidence="1">
    <location>
        <begin position="12"/>
        <end position="21"/>
    </location>
</feature>
<keyword evidence="3" id="KW-1185">Reference proteome</keyword>
<protein>
    <submittedName>
        <fullName evidence="2">Uncharacterized protein</fullName>
    </submittedName>
</protein>
<sequence length="161" mass="18528">MSLPDGDMGHSGASQSPSTAVKTIKAVLQGRKKRKEPTKAQIEARKKKKARRASAQYRERNLDACRAACREQMARRRAEMTPEQRQDYRELKKVQNAKYYQTHQSKILAKASQTRMEKYVEAHGFNNFIDNFHSRTRMCTIGLIGEEHREDFSDDDTPGLP</sequence>
<accession>A0AAW0CSD7</accession>
<dbReference type="EMBL" id="JAYKXP010000032">
    <property type="protein sequence ID" value="KAK7041698.1"/>
    <property type="molecule type" value="Genomic_DNA"/>
</dbReference>
<feature type="region of interest" description="Disordered" evidence="1">
    <location>
        <begin position="1"/>
        <end position="58"/>
    </location>
</feature>
<name>A0AAW0CSD7_9AGAR</name>
<dbReference type="Proteomes" id="UP001383192">
    <property type="component" value="Unassembled WGS sequence"/>
</dbReference>
<evidence type="ECO:0000313" key="3">
    <source>
        <dbReference type="Proteomes" id="UP001383192"/>
    </source>
</evidence>
<comment type="caution">
    <text evidence="2">The sequence shown here is derived from an EMBL/GenBank/DDBJ whole genome shotgun (WGS) entry which is preliminary data.</text>
</comment>
<proteinExistence type="predicted"/>
<evidence type="ECO:0000313" key="2">
    <source>
        <dbReference type="EMBL" id="KAK7041698.1"/>
    </source>
</evidence>
<organism evidence="2 3">
    <name type="scientific">Paramarasmius palmivorus</name>
    <dbReference type="NCBI Taxonomy" id="297713"/>
    <lineage>
        <taxon>Eukaryota</taxon>
        <taxon>Fungi</taxon>
        <taxon>Dikarya</taxon>
        <taxon>Basidiomycota</taxon>
        <taxon>Agaricomycotina</taxon>
        <taxon>Agaricomycetes</taxon>
        <taxon>Agaricomycetidae</taxon>
        <taxon>Agaricales</taxon>
        <taxon>Marasmiineae</taxon>
        <taxon>Marasmiaceae</taxon>
        <taxon>Paramarasmius</taxon>
    </lineage>
</organism>
<reference evidence="2 3" key="1">
    <citation type="submission" date="2024-01" db="EMBL/GenBank/DDBJ databases">
        <title>A draft genome for a cacao thread blight-causing isolate of Paramarasmius palmivorus.</title>
        <authorList>
            <person name="Baruah I.K."/>
            <person name="Bukari Y."/>
            <person name="Amoako-Attah I."/>
            <person name="Meinhardt L.W."/>
            <person name="Bailey B.A."/>
            <person name="Cohen S.P."/>
        </authorList>
    </citation>
    <scope>NUCLEOTIDE SEQUENCE [LARGE SCALE GENOMIC DNA]</scope>
    <source>
        <strain evidence="2 3">GH-12</strain>
    </source>
</reference>
<dbReference type="AlphaFoldDB" id="A0AAW0CSD7"/>
<evidence type="ECO:0000256" key="1">
    <source>
        <dbReference type="SAM" id="MobiDB-lite"/>
    </source>
</evidence>